<dbReference type="EMBL" id="ML978091">
    <property type="protein sequence ID" value="KAF2008292.1"/>
    <property type="molecule type" value="Genomic_DNA"/>
</dbReference>
<dbReference type="Proteomes" id="UP000799778">
    <property type="component" value="Unassembled WGS sequence"/>
</dbReference>
<dbReference type="RefSeq" id="XP_033376631.1">
    <property type="nucleotide sequence ID" value="XM_033522858.1"/>
</dbReference>
<evidence type="ECO:0000313" key="1">
    <source>
        <dbReference type="EMBL" id="KAF2008292.1"/>
    </source>
</evidence>
<proteinExistence type="predicted"/>
<dbReference type="AlphaFoldDB" id="A0A6A5X5V1"/>
<keyword evidence="2" id="KW-1185">Reference proteome</keyword>
<accession>A0A6A5X5V1</accession>
<name>A0A6A5X5V1_9PLEO</name>
<dbReference type="OrthoDB" id="3690291at2759"/>
<feature type="non-terminal residue" evidence="1">
    <location>
        <position position="330"/>
    </location>
</feature>
<organism evidence="1 2">
    <name type="scientific">Aaosphaeria arxii CBS 175.79</name>
    <dbReference type="NCBI Taxonomy" id="1450172"/>
    <lineage>
        <taxon>Eukaryota</taxon>
        <taxon>Fungi</taxon>
        <taxon>Dikarya</taxon>
        <taxon>Ascomycota</taxon>
        <taxon>Pezizomycotina</taxon>
        <taxon>Dothideomycetes</taxon>
        <taxon>Pleosporomycetidae</taxon>
        <taxon>Pleosporales</taxon>
        <taxon>Pleosporales incertae sedis</taxon>
        <taxon>Aaosphaeria</taxon>
    </lineage>
</organism>
<dbReference type="Pfam" id="PF12013">
    <property type="entry name" value="OrsD"/>
    <property type="match status" value="1"/>
</dbReference>
<gene>
    <name evidence="1" type="ORF">BU24DRAFT_314023</name>
</gene>
<dbReference type="GeneID" id="54280255"/>
<sequence>FHAHFEYVPVSRMVVCKTHEQGIVRAQFDAHLNNKHKEILPSARRTMATWAVTQHPEWADEESDIVWPAADSAPVPHLPVFHDGFQCLGSTADEMPCTFMRRTIQGIQYHCQHEHDWQNSQRKGRPYRGQVPVGTMWRTGVHCQKFQSRGPLARLFEVCPAEDGQGQMTAEQRAIQEAVGVSMADAKANITALAKKQQDQIEADNDRFEFHRWLNRAQWAVHLEGFDRAWLVSLTRRPERREKALDKVCWAAQMVIWKAQQASQASVVGMPAMNYINRREVGNDTNEKPFNARQTEKTMIRYSERWLEVIRYIWRTHAMSPISPKEMEEG</sequence>
<protein>
    <submittedName>
        <fullName evidence="1">Uncharacterized protein</fullName>
    </submittedName>
</protein>
<dbReference type="InterPro" id="IPR022698">
    <property type="entry name" value="OrsD"/>
</dbReference>
<feature type="non-terminal residue" evidence="1">
    <location>
        <position position="1"/>
    </location>
</feature>
<reference evidence="1" key="1">
    <citation type="journal article" date="2020" name="Stud. Mycol.">
        <title>101 Dothideomycetes genomes: a test case for predicting lifestyles and emergence of pathogens.</title>
        <authorList>
            <person name="Haridas S."/>
            <person name="Albert R."/>
            <person name="Binder M."/>
            <person name="Bloem J."/>
            <person name="Labutti K."/>
            <person name="Salamov A."/>
            <person name="Andreopoulos B."/>
            <person name="Baker S."/>
            <person name="Barry K."/>
            <person name="Bills G."/>
            <person name="Bluhm B."/>
            <person name="Cannon C."/>
            <person name="Castanera R."/>
            <person name="Culley D."/>
            <person name="Daum C."/>
            <person name="Ezra D."/>
            <person name="Gonzalez J."/>
            <person name="Henrissat B."/>
            <person name="Kuo A."/>
            <person name="Liang C."/>
            <person name="Lipzen A."/>
            <person name="Lutzoni F."/>
            <person name="Magnuson J."/>
            <person name="Mondo S."/>
            <person name="Nolan M."/>
            <person name="Ohm R."/>
            <person name="Pangilinan J."/>
            <person name="Park H.-J."/>
            <person name="Ramirez L."/>
            <person name="Alfaro M."/>
            <person name="Sun H."/>
            <person name="Tritt A."/>
            <person name="Yoshinaga Y."/>
            <person name="Zwiers L.-H."/>
            <person name="Turgeon B."/>
            <person name="Goodwin S."/>
            <person name="Spatafora J."/>
            <person name="Crous P."/>
            <person name="Grigoriev I."/>
        </authorList>
    </citation>
    <scope>NUCLEOTIDE SEQUENCE</scope>
    <source>
        <strain evidence="1">CBS 175.79</strain>
    </source>
</reference>
<evidence type="ECO:0000313" key="2">
    <source>
        <dbReference type="Proteomes" id="UP000799778"/>
    </source>
</evidence>